<feature type="region of interest" description="Disordered" evidence="1">
    <location>
        <begin position="414"/>
        <end position="496"/>
    </location>
</feature>
<feature type="compositionally biased region" description="Low complexity" evidence="1">
    <location>
        <begin position="453"/>
        <end position="471"/>
    </location>
</feature>
<feature type="region of interest" description="Disordered" evidence="1">
    <location>
        <begin position="169"/>
        <end position="200"/>
    </location>
</feature>
<dbReference type="OrthoDB" id="3946796at2759"/>
<accession>A0A167Z9J0</accession>
<feature type="region of interest" description="Disordered" evidence="1">
    <location>
        <begin position="514"/>
        <end position="541"/>
    </location>
</feature>
<feature type="compositionally biased region" description="Low complexity" evidence="1">
    <location>
        <begin position="373"/>
        <end position="387"/>
    </location>
</feature>
<feature type="region of interest" description="Disordered" evidence="1">
    <location>
        <begin position="717"/>
        <end position="743"/>
    </location>
</feature>
<feature type="compositionally biased region" description="Basic and acidic residues" evidence="1">
    <location>
        <begin position="21"/>
        <end position="30"/>
    </location>
</feature>
<sequence>MTHQLRARNYLDILQAPETRHLTNLTEDRSSSPSNNVTTTGGRSRSHLEELNVNAVQNGGHPLTTLRASAGIGTGTGTGPDTPQTNKHIVTATGLSSEGTITPESLAEDLRNFHIHSPENDGVVTVEPHQVAWRNTTIRKGNTAFVAPNAASPTRQPLRTTFKQKRTRFALSEPLSDRSENVDPQLCGSSKHEPSSEEAHVESYVQRTLEEHDANKFSWVLSLPGNAGDLLKNKHLRRICSAADLTDSASQNRETHFGCNLLRHRPRSGSDLTGQPGPPLNTYTFIASPLSSNVNNKAGQQPPANKQMALAEQVADGARGVSADAKPADTSTTNAALLASAGAMPAPDVSPPDGQSGTSLQVLSDGLNAGSASRSQSVPRSPCSSVSRIEDTIEELDRLEDEFEAVKRMVRVDRVPSPDKPVPAGASRAGTGAGTGTAKKPAPSARKPGTTTGSAKSPANAAKAAPGASGKRLSVSRPASLLPPKPPAKSSKPLTVSNYELPGEAVARRLKEQREARMQAAMAASKTPATPSTVPRRARSTKVPTIPTFELPGEAISRRKREEHEAKLKRQAEEEQKRRAFKARPIRLSITPSTLPRETVASRARQNRVSSIGEHGTNSHGRPSLGVPSASGNKRLSMAASTSSGRPAGPGSGQTSRGRGSNLGSPSATTQTSRAASTSTGSVSGMRSSISVEDVQHQKLRGKEILHRDNYLSIDRNRERREREAAAKQARQEAAERSRALSREWAEKQKLRAKKAANVSTEA</sequence>
<feature type="compositionally biased region" description="Polar residues" evidence="1">
    <location>
        <begin position="353"/>
        <end position="362"/>
    </location>
</feature>
<feature type="compositionally biased region" description="Polar residues" evidence="1">
    <location>
        <begin position="31"/>
        <end position="43"/>
    </location>
</feature>
<evidence type="ECO:0000256" key="1">
    <source>
        <dbReference type="SAM" id="MobiDB-lite"/>
    </source>
</evidence>
<feature type="compositionally biased region" description="Basic and acidic residues" evidence="1">
    <location>
        <begin position="559"/>
        <end position="578"/>
    </location>
</feature>
<keyword evidence="3" id="KW-1185">Reference proteome</keyword>
<feature type="compositionally biased region" description="Polar residues" evidence="1">
    <location>
        <begin position="653"/>
        <end position="664"/>
    </location>
</feature>
<organism evidence="2 3">
    <name type="scientific">Niveomyces insectorum RCEF 264</name>
    <dbReference type="NCBI Taxonomy" id="1081102"/>
    <lineage>
        <taxon>Eukaryota</taxon>
        <taxon>Fungi</taxon>
        <taxon>Dikarya</taxon>
        <taxon>Ascomycota</taxon>
        <taxon>Pezizomycotina</taxon>
        <taxon>Sordariomycetes</taxon>
        <taxon>Hypocreomycetidae</taxon>
        <taxon>Hypocreales</taxon>
        <taxon>Cordycipitaceae</taxon>
        <taxon>Niveomyces</taxon>
    </lineage>
</organism>
<feature type="region of interest" description="Disordered" evidence="1">
    <location>
        <begin position="21"/>
        <end position="46"/>
    </location>
</feature>
<evidence type="ECO:0000313" key="2">
    <source>
        <dbReference type="EMBL" id="OAA67246.1"/>
    </source>
</evidence>
<comment type="caution">
    <text evidence="2">The sequence shown here is derived from an EMBL/GenBank/DDBJ whole genome shotgun (WGS) entry which is preliminary data.</text>
</comment>
<feature type="region of interest" description="Disordered" evidence="1">
    <location>
        <begin position="559"/>
        <end position="697"/>
    </location>
</feature>
<dbReference type="EMBL" id="AZHD01000002">
    <property type="protein sequence ID" value="OAA67246.1"/>
    <property type="molecule type" value="Genomic_DNA"/>
</dbReference>
<feature type="compositionally biased region" description="Low complexity" evidence="1">
    <location>
        <begin position="665"/>
        <end position="684"/>
    </location>
</feature>
<dbReference type="STRING" id="1081102.A0A167Z9J0"/>
<feature type="compositionally biased region" description="Polar residues" evidence="1">
    <location>
        <begin position="630"/>
        <end position="645"/>
    </location>
</feature>
<feature type="compositionally biased region" description="Basic and acidic residues" evidence="1">
    <location>
        <begin position="190"/>
        <end position="200"/>
    </location>
</feature>
<evidence type="ECO:0000313" key="3">
    <source>
        <dbReference type="Proteomes" id="UP000076874"/>
    </source>
</evidence>
<dbReference type="AlphaFoldDB" id="A0A167Z9J0"/>
<protein>
    <submittedName>
        <fullName evidence="2">Carboxylesterase family protein</fullName>
    </submittedName>
</protein>
<feature type="region of interest" description="Disordered" evidence="1">
    <location>
        <begin position="343"/>
        <end position="389"/>
    </location>
</feature>
<proteinExistence type="predicted"/>
<gene>
    <name evidence="2" type="ORF">SPI_01822</name>
</gene>
<name>A0A167Z9J0_9HYPO</name>
<dbReference type="Proteomes" id="UP000076874">
    <property type="component" value="Unassembled WGS sequence"/>
</dbReference>
<reference evidence="2 3" key="1">
    <citation type="journal article" date="2016" name="Genome Biol. Evol.">
        <title>Divergent and convergent evolution of fungal pathogenicity.</title>
        <authorList>
            <person name="Shang Y."/>
            <person name="Xiao G."/>
            <person name="Zheng P."/>
            <person name="Cen K."/>
            <person name="Zhan S."/>
            <person name="Wang C."/>
        </authorList>
    </citation>
    <scope>NUCLEOTIDE SEQUENCE [LARGE SCALE GENOMIC DNA]</scope>
    <source>
        <strain evidence="2 3">RCEF 264</strain>
    </source>
</reference>